<sequence>MSINNIDKWNPTSTDDIALKKALLTLQKSTDSVLLSPWDQKEEEIQEKRFLLQSTSYFAVKAYVLTGKDFPANDQEFISRFPEKAFKQLLPIDDRIYKETKEVLVRVGSSCRDFYDTKLQNIVKVGSLAVVWSTTTLALLKDNQGLNLYAHLMVLSEVRYKDSSQHDEAFRVALLGARRSLTLLQKEAEDGAKRADDLFKDLQKFQDYTENLRPDTEKLIQKYTAGDKPYLNYLNEQYQKLSELQRPRLEQFKRIHDEWKALGGEAIGDGVGGLQQEAFKSLWEEYETLKRDNADEAILIESINNLGNQFKGLKEKIHEAIKAVGVLSLMFNQQSDSYKLIVQSLSGMSHMANEEDAETRRLFIKSQIGPTCLRLNELQKAAAGFVTAILTENNLG</sequence>
<dbReference type="EMBL" id="KI912115">
    <property type="protein sequence ID" value="ETS78624.1"/>
    <property type="molecule type" value="Genomic_DNA"/>
</dbReference>
<organism evidence="1 2">
    <name type="scientific">Pestalotiopsis fici (strain W106-1 / CGMCC3.15140)</name>
    <dbReference type="NCBI Taxonomy" id="1229662"/>
    <lineage>
        <taxon>Eukaryota</taxon>
        <taxon>Fungi</taxon>
        <taxon>Dikarya</taxon>
        <taxon>Ascomycota</taxon>
        <taxon>Pezizomycotina</taxon>
        <taxon>Sordariomycetes</taxon>
        <taxon>Xylariomycetidae</taxon>
        <taxon>Amphisphaeriales</taxon>
        <taxon>Sporocadaceae</taxon>
        <taxon>Pestalotiopsis</taxon>
    </lineage>
</organism>
<reference evidence="2" key="1">
    <citation type="journal article" date="2015" name="BMC Genomics">
        <title>Genomic and transcriptomic analysis of the endophytic fungus Pestalotiopsis fici reveals its lifestyle and high potential for synthesis of natural products.</title>
        <authorList>
            <person name="Wang X."/>
            <person name="Zhang X."/>
            <person name="Liu L."/>
            <person name="Xiang M."/>
            <person name="Wang W."/>
            <person name="Sun X."/>
            <person name="Che Y."/>
            <person name="Guo L."/>
            <person name="Liu G."/>
            <person name="Guo L."/>
            <person name="Wang C."/>
            <person name="Yin W.B."/>
            <person name="Stadler M."/>
            <person name="Zhang X."/>
            <person name="Liu X."/>
        </authorList>
    </citation>
    <scope>NUCLEOTIDE SEQUENCE [LARGE SCALE GENOMIC DNA]</scope>
    <source>
        <strain evidence="2">W106-1 / CGMCC3.15140</strain>
    </source>
</reference>
<dbReference type="HOGENOM" id="CLU_657495_0_0_1"/>
<evidence type="ECO:0000313" key="1">
    <source>
        <dbReference type="EMBL" id="ETS78624.1"/>
    </source>
</evidence>
<dbReference type="RefSeq" id="XP_007837458.1">
    <property type="nucleotide sequence ID" value="XM_007839267.1"/>
</dbReference>
<dbReference type="OrthoDB" id="5066239at2759"/>
<gene>
    <name evidence="1" type="ORF">PFICI_10686</name>
</gene>
<dbReference type="GeneID" id="19275699"/>
<dbReference type="STRING" id="1229662.W3WXV4"/>
<proteinExistence type="predicted"/>
<keyword evidence="2" id="KW-1185">Reference proteome</keyword>
<dbReference type="AlphaFoldDB" id="W3WXV4"/>
<dbReference type="SUPFAM" id="SSF58100">
    <property type="entry name" value="Bacterial hemolysins"/>
    <property type="match status" value="1"/>
</dbReference>
<dbReference type="Proteomes" id="UP000030651">
    <property type="component" value="Unassembled WGS sequence"/>
</dbReference>
<evidence type="ECO:0000313" key="2">
    <source>
        <dbReference type="Proteomes" id="UP000030651"/>
    </source>
</evidence>
<dbReference type="Gene3D" id="1.20.1170.10">
    <property type="match status" value="1"/>
</dbReference>
<dbReference type="KEGG" id="pfy:PFICI_10686"/>
<dbReference type="InParanoid" id="W3WXV4"/>
<dbReference type="eggNOG" id="ENOG502SS8Y">
    <property type="taxonomic scope" value="Eukaryota"/>
</dbReference>
<dbReference type="OMA" id="GIHEFTR"/>
<accession>W3WXV4</accession>
<protein>
    <submittedName>
        <fullName evidence="1">Uncharacterized protein</fullName>
    </submittedName>
</protein>
<name>W3WXV4_PESFW</name>